<evidence type="ECO:0000313" key="2">
    <source>
        <dbReference type="EMBL" id="KAF4611737.1"/>
    </source>
</evidence>
<evidence type="ECO:0000313" key="3">
    <source>
        <dbReference type="Proteomes" id="UP000521872"/>
    </source>
</evidence>
<dbReference type="AlphaFoldDB" id="A0A8H4QJY2"/>
<feature type="compositionally biased region" description="Polar residues" evidence="1">
    <location>
        <begin position="138"/>
        <end position="147"/>
    </location>
</feature>
<comment type="caution">
    <text evidence="2">The sequence shown here is derived from an EMBL/GenBank/DDBJ whole genome shotgun (WGS) entry which is preliminary data.</text>
</comment>
<proteinExistence type="predicted"/>
<evidence type="ECO:0000256" key="1">
    <source>
        <dbReference type="SAM" id="MobiDB-lite"/>
    </source>
</evidence>
<feature type="compositionally biased region" description="Polar residues" evidence="1">
    <location>
        <begin position="91"/>
        <end position="109"/>
    </location>
</feature>
<keyword evidence="3" id="KW-1185">Reference proteome</keyword>
<feature type="compositionally biased region" description="Basic and acidic residues" evidence="1">
    <location>
        <begin position="244"/>
        <end position="291"/>
    </location>
</feature>
<protein>
    <submittedName>
        <fullName evidence="2">Uncharacterized protein</fullName>
    </submittedName>
</protein>
<dbReference type="Proteomes" id="UP000521872">
    <property type="component" value="Unassembled WGS sequence"/>
</dbReference>
<gene>
    <name evidence="2" type="ORF">D9613_003725</name>
</gene>
<feature type="region of interest" description="Disordered" evidence="1">
    <location>
        <begin position="138"/>
        <end position="293"/>
    </location>
</feature>
<reference evidence="2 3" key="1">
    <citation type="submission" date="2019-12" db="EMBL/GenBank/DDBJ databases">
        <authorList>
            <person name="Floudas D."/>
            <person name="Bentzer J."/>
            <person name="Ahren D."/>
            <person name="Johansson T."/>
            <person name="Persson P."/>
            <person name="Tunlid A."/>
        </authorList>
    </citation>
    <scope>NUCLEOTIDE SEQUENCE [LARGE SCALE GENOMIC DNA]</scope>
    <source>
        <strain evidence="2 3">CBS 102.39</strain>
    </source>
</reference>
<dbReference type="EMBL" id="JAACJL010000057">
    <property type="protein sequence ID" value="KAF4611737.1"/>
    <property type="molecule type" value="Genomic_DNA"/>
</dbReference>
<feature type="compositionally biased region" description="Polar residues" evidence="1">
    <location>
        <begin position="170"/>
        <end position="184"/>
    </location>
</feature>
<feature type="region of interest" description="Disordered" evidence="1">
    <location>
        <begin position="63"/>
        <end position="122"/>
    </location>
</feature>
<organism evidence="2 3">
    <name type="scientific">Agrocybe pediades</name>
    <dbReference type="NCBI Taxonomy" id="84607"/>
    <lineage>
        <taxon>Eukaryota</taxon>
        <taxon>Fungi</taxon>
        <taxon>Dikarya</taxon>
        <taxon>Basidiomycota</taxon>
        <taxon>Agaricomycotina</taxon>
        <taxon>Agaricomycetes</taxon>
        <taxon>Agaricomycetidae</taxon>
        <taxon>Agaricales</taxon>
        <taxon>Agaricineae</taxon>
        <taxon>Strophariaceae</taxon>
        <taxon>Agrocybe</taxon>
    </lineage>
</organism>
<name>A0A8H4QJY2_9AGAR</name>
<accession>A0A8H4QJY2</accession>
<feature type="compositionally biased region" description="Basic and acidic residues" evidence="1">
    <location>
        <begin position="221"/>
        <end position="231"/>
    </location>
</feature>
<sequence length="326" mass="35361">MSFTSSQYPTNTDASANHQNIIAGSAGINEPIDLTVKHHVHRDDEPLPGAKGGAQPVDYNPEVIEHTKLPPSEEGDTQDFSRRERHHQQHPSHQQGDASSTPLEHNPTGSGAPHTTTGNTTNTTLKQETHVVPIQHMPSQHLSQPQRPSEGPHSHPSSFHVTTPDKTKSFDINGNEKNPALSQQRRMEEAEITNDDDPLGYGKFGGAGRAPKVGDITANMNEHEGSSDQREGTGLPVGVPADSLNRHDGGHSKTAEVKDTVAHPTTHFKEDVNLNKDNAHRQPAHKDKVSLGDKVIGKTQQIAGKLVHNEELKEKGEIRKQGGGLN</sequence>